<accession>A0A0D0C7Z3</accession>
<sequence>MSFSTRSIALVGVGGIGSHILRGFLNAVHCPKLIVLTRAESKSKHLSSNLSSVPTFTIDYTDDTTLATLFRAHAIDVVVSTISESALQAQYTLADAAKASGSVKLFVPSEWGIPTEGAKEAEISNTDSIKDEFAEYLKSIDLPYTRFYTGYGFSYLPWLVGMDVDDKVHIVGRGETEFSATSEADIGGFTAHLLTSLPLDSSLLVNNSMLLEGHRVTMRDLARIYGKPIAFVPATEQVPGNSKEEREVKTWCQKEAEAGRASTGWSHITQKEEGGAGSTNKLWHGHVWQRLEDLQ</sequence>
<dbReference type="InterPro" id="IPR036291">
    <property type="entry name" value="NAD(P)-bd_dom_sf"/>
</dbReference>
<feature type="domain" description="NmrA-like" evidence="3">
    <location>
        <begin position="8"/>
        <end position="241"/>
    </location>
</feature>
<keyword evidence="5" id="KW-1185">Reference proteome</keyword>
<dbReference type="Gene3D" id="3.40.50.720">
    <property type="entry name" value="NAD(P)-binding Rossmann-like Domain"/>
    <property type="match status" value="1"/>
</dbReference>
<evidence type="ECO:0000259" key="3">
    <source>
        <dbReference type="Pfam" id="PF05368"/>
    </source>
</evidence>
<gene>
    <name evidence="4" type="ORF">GYMLUDRAFT_264870</name>
</gene>
<dbReference type="EMBL" id="KN834821">
    <property type="protein sequence ID" value="KIK54027.1"/>
    <property type="molecule type" value="Genomic_DNA"/>
</dbReference>
<dbReference type="OrthoDB" id="5283654at2759"/>
<reference evidence="4 5" key="1">
    <citation type="submission" date="2014-04" db="EMBL/GenBank/DDBJ databases">
        <title>Evolutionary Origins and Diversification of the Mycorrhizal Mutualists.</title>
        <authorList>
            <consortium name="DOE Joint Genome Institute"/>
            <consortium name="Mycorrhizal Genomics Consortium"/>
            <person name="Kohler A."/>
            <person name="Kuo A."/>
            <person name="Nagy L.G."/>
            <person name="Floudas D."/>
            <person name="Copeland A."/>
            <person name="Barry K.W."/>
            <person name="Cichocki N."/>
            <person name="Veneault-Fourrey C."/>
            <person name="LaButti K."/>
            <person name="Lindquist E.A."/>
            <person name="Lipzen A."/>
            <person name="Lundell T."/>
            <person name="Morin E."/>
            <person name="Murat C."/>
            <person name="Riley R."/>
            <person name="Ohm R."/>
            <person name="Sun H."/>
            <person name="Tunlid A."/>
            <person name="Henrissat B."/>
            <person name="Grigoriev I.V."/>
            <person name="Hibbett D.S."/>
            <person name="Martin F."/>
        </authorList>
    </citation>
    <scope>NUCLEOTIDE SEQUENCE [LARGE SCALE GENOMIC DNA]</scope>
    <source>
        <strain evidence="4 5">FD-317 M1</strain>
    </source>
</reference>
<evidence type="ECO:0000313" key="4">
    <source>
        <dbReference type="EMBL" id="KIK54027.1"/>
    </source>
</evidence>
<dbReference type="PANTHER" id="PTHR47706">
    <property type="entry name" value="NMRA-LIKE FAMILY PROTEIN"/>
    <property type="match status" value="1"/>
</dbReference>
<evidence type="ECO:0000256" key="2">
    <source>
        <dbReference type="ARBA" id="ARBA00023002"/>
    </source>
</evidence>
<dbReference type="PANTHER" id="PTHR47706:SF9">
    <property type="entry name" value="NMRA-LIKE DOMAIN-CONTAINING PROTEIN-RELATED"/>
    <property type="match status" value="1"/>
</dbReference>
<keyword evidence="1" id="KW-0521">NADP</keyword>
<organism evidence="4 5">
    <name type="scientific">Collybiopsis luxurians FD-317 M1</name>
    <dbReference type="NCBI Taxonomy" id="944289"/>
    <lineage>
        <taxon>Eukaryota</taxon>
        <taxon>Fungi</taxon>
        <taxon>Dikarya</taxon>
        <taxon>Basidiomycota</taxon>
        <taxon>Agaricomycotina</taxon>
        <taxon>Agaricomycetes</taxon>
        <taxon>Agaricomycetidae</taxon>
        <taxon>Agaricales</taxon>
        <taxon>Marasmiineae</taxon>
        <taxon>Omphalotaceae</taxon>
        <taxon>Collybiopsis</taxon>
        <taxon>Collybiopsis luxurians</taxon>
    </lineage>
</organism>
<dbReference type="GO" id="GO:0016491">
    <property type="term" value="F:oxidoreductase activity"/>
    <property type="evidence" value="ECO:0007669"/>
    <property type="project" value="UniProtKB-KW"/>
</dbReference>
<dbReference type="Proteomes" id="UP000053593">
    <property type="component" value="Unassembled WGS sequence"/>
</dbReference>
<keyword evidence="2" id="KW-0560">Oxidoreductase</keyword>
<dbReference type="InterPro" id="IPR051609">
    <property type="entry name" value="NmrA/Isoflavone_reductase-like"/>
</dbReference>
<dbReference type="SUPFAM" id="SSF51735">
    <property type="entry name" value="NAD(P)-binding Rossmann-fold domains"/>
    <property type="match status" value="1"/>
</dbReference>
<proteinExistence type="predicted"/>
<name>A0A0D0C7Z3_9AGAR</name>
<dbReference type="InterPro" id="IPR008030">
    <property type="entry name" value="NmrA-like"/>
</dbReference>
<evidence type="ECO:0000313" key="5">
    <source>
        <dbReference type="Proteomes" id="UP000053593"/>
    </source>
</evidence>
<dbReference type="AlphaFoldDB" id="A0A0D0C7Z3"/>
<protein>
    <recommendedName>
        <fullName evidence="3">NmrA-like domain-containing protein</fullName>
    </recommendedName>
</protein>
<dbReference type="Pfam" id="PF05368">
    <property type="entry name" value="NmrA"/>
    <property type="match status" value="1"/>
</dbReference>
<evidence type="ECO:0000256" key="1">
    <source>
        <dbReference type="ARBA" id="ARBA00022857"/>
    </source>
</evidence>
<dbReference type="HOGENOM" id="CLU_044876_6_1_1"/>